<dbReference type="PROSITE" id="PS00135">
    <property type="entry name" value="TRYPSIN_SER"/>
    <property type="match status" value="1"/>
</dbReference>
<dbReference type="InterPro" id="IPR043504">
    <property type="entry name" value="Peptidase_S1_PA_chymotrypsin"/>
</dbReference>
<feature type="domain" description="Peptidase S1" evidence="5">
    <location>
        <begin position="149"/>
        <end position="400"/>
    </location>
</feature>
<keyword evidence="1" id="KW-1015">Disulfide bond</keyword>
<keyword evidence="2" id="KW-0720">Serine protease</keyword>
<dbReference type="InterPro" id="IPR009003">
    <property type="entry name" value="Peptidase_S1_PA"/>
</dbReference>
<dbReference type="EMBL" id="JBEUOH010000030">
    <property type="protein sequence ID" value="KAL0858521.1"/>
    <property type="molecule type" value="Genomic_DNA"/>
</dbReference>
<dbReference type="InterPro" id="IPR001254">
    <property type="entry name" value="Trypsin_dom"/>
</dbReference>
<dbReference type="PANTHER" id="PTHR24252:SF7">
    <property type="entry name" value="HYALIN"/>
    <property type="match status" value="1"/>
</dbReference>
<dbReference type="PROSITE" id="PS00134">
    <property type="entry name" value="TRYPSIN_HIS"/>
    <property type="match status" value="1"/>
</dbReference>
<feature type="chain" id="PRO_5046027602" description="Peptidase S1 domain-containing protein" evidence="4">
    <location>
        <begin position="20"/>
        <end position="403"/>
    </location>
</feature>
<dbReference type="Proteomes" id="UP001549920">
    <property type="component" value="Unassembled WGS sequence"/>
</dbReference>
<gene>
    <name evidence="6" type="ORF">ABMA27_012383</name>
</gene>
<accession>A0ABR3H140</accession>
<dbReference type="SMART" id="SM00020">
    <property type="entry name" value="Tryp_SPc"/>
    <property type="match status" value="1"/>
</dbReference>
<feature type="compositionally biased region" description="Basic and acidic residues" evidence="3">
    <location>
        <begin position="99"/>
        <end position="110"/>
    </location>
</feature>
<dbReference type="Pfam" id="PF00089">
    <property type="entry name" value="Trypsin"/>
    <property type="match status" value="1"/>
</dbReference>
<feature type="region of interest" description="Disordered" evidence="3">
    <location>
        <begin position="82"/>
        <end position="110"/>
    </location>
</feature>
<feature type="signal peptide" evidence="4">
    <location>
        <begin position="1"/>
        <end position="19"/>
    </location>
</feature>
<dbReference type="InterPro" id="IPR018114">
    <property type="entry name" value="TRYPSIN_HIS"/>
</dbReference>
<keyword evidence="7" id="KW-1185">Reference proteome</keyword>
<protein>
    <recommendedName>
        <fullName evidence="5">Peptidase S1 domain-containing protein</fullName>
    </recommendedName>
</protein>
<comment type="caution">
    <text evidence="6">The sequence shown here is derived from an EMBL/GenBank/DDBJ whole genome shotgun (WGS) entry which is preliminary data.</text>
</comment>
<dbReference type="Gene3D" id="2.40.10.10">
    <property type="entry name" value="Trypsin-like serine proteases"/>
    <property type="match status" value="2"/>
</dbReference>
<dbReference type="InterPro" id="IPR001314">
    <property type="entry name" value="Peptidase_S1A"/>
</dbReference>
<dbReference type="PROSITE" id="PS50240">
    <property type="entry name" value="TRYPSIN_DOM"/>
    <property type="match status" value="1"/>
</dbReference>
<dbReference type="PANTHER" id="PTHR24252">
    <property type="entry name" value="ACROSIN-RELATED"/>
    <property type="match status" value="1"/>
</dbReference>
<dbReference type="SUPFAM" id="SSF50494">
    <property type="entry name" value="Trypsin-like serine proteases"/>
    <property type="match status" value="1"/>
</dbReference>
<keyword evidence="2" id="KW-0645">Protease</keyword>
<reference evidence="6 7" key="1">
    <citation type="submission" date="2024-06" db="EMBL/GenBank/DDBJ databases">
        <title>A chromosome-level genome assembly of beet webworm, Loxostege sticticalis.</title>
        <authorList>
            <person name="Zhang Y."/>
        </authorList>
    </citation>
    <scope>NUCLEOTIDE SEQUENCE [LARGE SCALE GENOMIC DNA]</scope>
    <source>
        <strain evidence="6">AQ026</strain>
        <tissue evidence="6">Whole body</tissue>
    </source>
</reference>
<keyword evidence="4" id="KW-0732">Signal</keyword>
<proteinExistence type="predicted"/>
<dbReference type="InterPro" id="IPR033116">
    <property type="entry name" value="TRYPSIN_SER"/>
</dbReference>
<sequence>MNTMKCLVFLIAVLAQARSQTREGDSCVETYTKTIGKCTPADACTTARNDYQQNGIRPTFCTYSAFGTTLVCCRDGSSILNAAGSRPQPPPGWNSDPNRQSDNRRVSERKCDEYSREVVERVDFIPLLPDPETISLTSAKCDYIGVQLIVGGEKASQGEFPHMAAIGWANFDGGYDFKCGGSLISNNFVLTAGHCTRDPAALNPEPSVVRLGDQNIDPAVLDGADPIEVPIKQIHKHPEYKPPSKYNDIALLELVSEVSFESAIRPACLWTKPDFGEHRMAIATGWGVTDPDTRQTSKELHKVSLSLLNNNYCDQLLVSSRNRLWRGFQDSQMCAGELRGGKDTCQGDSGSPLQVVSKENQCIFNIVGITSFGVKCAKTGQPAVYTRVSSYLNWIESVVWPGE</sequence>
<evidence type="ECO:0000313" key="7">
    <source>
        <dbReference type="Proteomes" id="UP001549920"/>
    </source>
</evidence>
<dbReference type="CDD" id="cd00190">
    <property type="entry name" value="Tryp_SPc"/>
    <property type="match status" value="1"/>
</dbReference>
<evidence type="ECO:0000256" key="2">
    <source>
        <dbReference type="RuleBase" id="RU363034"/>
    </source>
</evidence>
<evidence type="ECO:0000256" key="4">
    <source>
        <dbReference type="SAM" id="SignalP"/>
    </source>
</evidence>
<evidence type="ECO:0000313" key="6">
    <source>
        <dbReference type="EMBL" id="KAL0858521.1"/>
    </source>
</evidence>
<evidence type="ECO:0000259" key="5">
    <source>
        <dbReference type="PROSITE" id="PS50240"/>
    </source>
</evidence>
<dbReference type="PRINTS" id="PR00722">
    <property type="entry name" value="CHYMOTRYPSIN"/>
</dbReference>
<evidence type="ECO:0000256" key="1">
    <source>
        <dbReference type="ARBA" id="ARBA00023157"/>
    </source>
</evidence>
<keyword evidence="2" id="KW-0378">Hydrolase</keyword>
<name>A0ABR3H140_LOXSC</name>
<evidence type="ECO:0000256" key="3">
    <source>
        <dbReference type="SAM" id="MobiDB-lite"/>
    </source>
</evidence>
<organism evidence="6 7">
    <name type="scientific">Loxostege sticticalis</name>
    <name type="common">Beet webworm moth</name>
    <dbReference type="NCBI Taxonomy" id="481309"/>
    <lineage>
        <taxon>Eukaryota</taxon>
        <taxon>Metazoa</taxon>
        <taxon>Ecdysozoa</taxon>
        <taxon>Arthropoda</taxon>
        <taxon>Hexapoda</taxon>
        <taxon>Insecta</taxon>
        <taxon>Pterygota</taxon>
        <taxon>Neoptera</taxon>
        <taxon>Endopterygota</taxon>
        <taxon>Lepidoptera</taxon>
        <taxon>Glossata</taxon>
        <taxon>Ditrysia</taxon>
        <taxon>Pyraloidea</taxon>
        <taxon>Crambidae</taxon>
        <taxon>Pyraustinae</taxon>
        <taxon>Loxostege</taxon>
    </lineage>
</organism>